<name>A0AAV1D928_OLDCO</name>
<reference evidence="1" key="1">
    <citation type="submission" date="2023-03" db="EMBL/GenBank/DDBJ databases">
        <authorList>
            <person name="Julca I."/>
        </authorList>
    </citation>
    <scope>NUCLEOTIDE SEQUENCE</scope>
</reference>
<evidence type="ECO:0000313" key="1">
    <source>
        <dbReference type="EMBL" id="CAI9103352.1"/>
    </source>
</evidence>
<accession>A0AAV1D928</accession>
<proteinExistence type="predicted"/>
<keyword evidence="2" id="KW-1185">Reference proteome</keyword>
<evidence type="ECO:0000313" key="2">
    <source>
        <dbReference type="Proteomes" id="UP001161247"/>
    </source>
</evidence>
<gene>
    <name evidence="1" type="ORF">OLC1_LOCUS12549</name>
</gene>
<dbReference type="AlphaFoldDB" id="A0AAV1D928"/>
<dbReference type="Proteomes" id="UP001161247">
    <property type="component" value="Chromosome 4"/>
</dbReference>
<organism evidence="1 2">
    <name type="scientific">Oldenlandia corymbosa var. corymbosa</name>
    <dbReference type="NCBI Taxonomy" id="529605"/>
    <lineage>
        <taxon>Eukaryota</taxon>
        <taxon>Viridiplantae</taxon>
        <taxon>Streptophyta</taxon>
        <taxon>Embryophyta</taxon>
        <taxon>Tracheophyta</taxon>
        <taxon>Spermatophyta</taxon>
        <taxon>Magnoliopsida</taxon>
        <taxon>eudicotyledons</taxon>
        <taxon>Gunneridae</taxon>
        <taxon>Pentapetalae</taxon>
        <taxon>asterids</taxon>
        <taxon>lamiids</taxon>
        <taxon>Gentianales</taxon>
        <taxon>Rubiaceae</taxon>
        <taxon>Rubioideae</taxon>
        <taxon>Spermacoceae</taxon>
        <taxon>Hedyotis-Oldenlandia complex</taxon>
        <taxon>Oldenlandia</taxon>
    </lineage>
</organism>
<protein>
    <submittedName>
        <fullName evidence="1">OLC1v1001816C1</fullName>
    </submittedName>
</protein>
<dbReference type="EMBL" id="OX459121">
    <property type="protein sequence ID" value="CAI9103352.1"/>
    <property type="molecule type" value="Genomic_DNA"/>
</dbReference>
<sequence>MKEGKDGVTKERDKKRISMVELILEKLGLEDELKEFEHYSHVIGRVSICPSCYSGYDRAIDFEWLSCQARHSWHSKCGDGWERTNPEAVRICFYCREQGVDRLGKI</sequence>